<dbReference type="EMBL" id="ML977664">
    <property type="protein sequence ID" value="KAF1994314.1"/>
    <property type="molecule type" value="Genomic_DNA"/>
</dbReference>
<reference evidence="1" key="1">
    <citation type="journal article" date="2020" name="Stud. Mycol.">
        <title>101 Dothideomycetes genomes: a test case for predicting lifestyles and emergence of pathogens.</title>
        <authorList>
            <person name="Haridas S."/>
            <person name="Albert R."/>
            <person name="Binder M."/>
            <person name="Bloem J."/>
            <person name="Labutti K."/>
            <person name="Salamov A."/>
            <person name="Andreopoulos B."/>
            <person name="Baker S."/>
            <person name="Barry K."/>
            <person name="Bills G."/>
            <person name="Bluhm B."/>
            <person name="Cannon C."/>
            <person name="Castanera R."/>
            <person name="Culley D."/>
            <person name="Daum C."/>
            <person name="Ezra D."/>
            <person name="Gonzalez J."/>
            <person name="Henrissat B."/>
            <person name="Kuo A."/>
            <person name="Liang C."/>
            <person name="Lipzen A."/>
            <person name="Lutzoni F."/>
            <person name="Magnuson J."/>
            <person name="Mondo S."/>
            <person name="Nolan M."/>
            <person name="Ohm R."/>
            <person name="Pangilinan J."/>
            <person name="Park H.-J."/>
            <person name="Ramirez L."/>
            <person name="Alfaro M."/>
            <person name="Sun H."/>
            <person name="Tritt A."/>
            <person name="Yoshinaga Y."/>
            <person name="Zwiers L.-H."/>
            <person name="Turgeon B."/>
            <person name="Goodwin S."/>
            <person name="Spatafora J."/>
            <person name="Crous P."/>
            <person name="Grigoriev I."/>
        </authorList>
    </citation>
    <scope>NUCLEOTIDE SEQUENCE</scope>
    <source>
        <strain evidence="1">CBS 123094</strain>
    </source>
</reference>
<dbReference type="OrthoDB" id="415706at2759"/>
<dbReference type="AlphaFoldDB" id="A0A6A5VZ79"/>
<keyword evidence="2" id="KW-1185">Reference proteome</keyword>
<organism evidence="1 2">
    <name type="scientific">Amniculicola lignicola CBS 123094</name>
    <dbReference type="NCBI Taxonomy" id="1392246"/>
    <lineage>
        <taxon>Eukaryota</taxon>
        <taxon>Fungi</taxon>
        <taxon>Dikarya</taxon>
        <taxon>Ascomycota</taxon>
        <taxon>Pezizomycotina</taxon>
        <taxon>Dothideomycetes</taxon>
        <taxon>Pleosporomycetidae</taxon>
        <taxon>Pleosporales</taxon>
        <taxon>Amniculicolaceae</taxon>
        <taxon>Amniculicola</taxon>
    </lineage>
</organism>
<gene>
    <name evidence="1" type="ORF">P154DRAFT_447949</name>
</gene>
<sequence length="116" mass="12758">MEVISGLSFPIKSNLCTRFPTELVLRKTSCISVSVLVVPHQSRSEPVQISLDSFHEELDSLEGLPNPIENAKTAMAIFTHGRAISKDLLRVEVSGPGRPHLTVLDICGTCTYLFFC</sequence>
<name>A0A6A5VZ79_9PLEO</name>
<evidence type="ECO:0000313" key="1">
    <source>
        <dbReference type="EMBL" id="KAF1994314.1"/>
    </source>
</evidence>
<accession>A0A6A5VZ79</accession>
<protein>
    <submittedName>
        <fullName evidence="1">Uncharacterized protein</fullName>
    </submittedName>
</protein>
<proteinExistence type="predicted"/>
<dbReference type="InterPro" id="IPR027417">
    <property type="entry name" value="P-loop_NTPase"/>
</dbReference>
<dbReference type="Proteomes" id="UP000799779">
    <property type="component" value="Unassembled WGS sequence"/>
</dbReference>
<evidence type="ECO:0000313" key="2">
    <source>
        <dbReference type="Proteomes" id="UP000799779"/>
    </source>
</evidence>
<dbReference type="Gene3D" id="3.40.50.300">
    <property type="entry name" value="P-loop containing nucleotide triphosphate hydrolases"/>
    <property type="match status" value="1"/>
</dbReference>
<dbReference type="SUPFAM" id="SSF52540">
    <property type="entry name" value="P-loop containing nucleoside triphosphate hydrolases"/>
    <property type="match status" value="1"/>
</dbReference>